<feature type="compositionally biased region" description="Low complexity" evidence="1">
    <location>
        <begin position="244"/>
        <end position="257"/>
    </location>
</feature>
<feature type="compositionally biased region" description="Polar residues" evidence="1">
    <location>
        <begin position="91"/>
        <end position="100"/>
    </location>
</feature>
<evidence type="ECO:0000256" key="1">
    <source>
        <dbReference type="SAM" id="MobiDB-lite"/>
    </source>
</evidence>
<reference evidence="3" key="1">
    <citation type="submission" date="2017-03" db="EMBL/GenBank/DDBJ databases">
        <title>Phytopthora megakarya and P. palmivora, two closely related causual agents of cacao black pod achieved similar genome size and gene model numbers by different mechanisms.</title>
        <authorList>
            <person name="Ali S."/>
            <person name="Shao J."/>
            <person name="Larry D.J."/>
            <person name="Kronmiller B."/>
            <person name="Shen D."/>
            <person name="Strem M.D."/>
            <person name="Melnick R.L."/>
            <person name="Guiltinan M.J."/>
            <person name="Tyler B.M."/>
            <person name="Meinhardt L.W."/>
            <person name="Bailey B.A."/>
        </authorList>
    </citation>
    <scope>NUCLEOTIDE SEQUENCE [LARGE SCALE GENOMIC DNA]</scope>
    <source>
        <strain evidence="3">zdho120</strain>
    </source>
</reference>
<feature type="compositionally biased region" description="Polar residues" evidence="1">
    <location>
        <begin position="332"/>
        <end position="349"/>
    </location>
</feature>
<dbReference type="AlphaFoldDB" id="A0A225VTL0"/>
<feature type="region of interest" description="Disordered" evidence="1">
    <location>
        <begin position="275"/>
        <end position="307"/>
    </location>
</feature>
<protein>
    <submittedName>
        <fullName evidence="2">Uncharacterized protein</fullName>
    </submittedName>
</protein>
<name>A0A225VTL0_9STRA</name>
<organism evidence="2 3">
    <name type="scientific">Phytophthora megakarya</name>
    <dbReference type="NCBI Taxonomy" id="4795"/>
    <lineage>
        <taxon>Eukaryota</taxon>
        <taxon>Sar</taxon>
        <taxon>Stramenopiles</taxon>
        <taxon>Oomycota</taxon>
        <taxon>Peronosporomycetes</taxon>
        <taxon>Peronosporales</taxon>
        <taxon>Peronosporaceae</taxon>
        <taxon>Phytophthora</taxon>
    </lineage>
</organism>
<evidence type="ECO:0000313" key="2">
    <source>
        <dbReference type="EMBL" id="OWZ07870.1"/>
    </source>
</evidence>
<evidence type="ECO:0000313" key="3">
    <source>
        <dbReference type="Proteomes" id="UP000198211"/>
    </source>
</evidence>
<feature type="region of interest" description="Disordered" evidence="1">
    <location>
        <begin position="117"/>
        <end position="259"/>
    </location>
</feature>
<gene>
    <name evidence="2" type="ORF">PHMEG_00019678</name>
</gene>
<dbReference type="Proteomes" id="UP000198211">
    <property type="component" value="Unassembled WGS sequence"/>
</dbReference>
<keyword evidence="3" id="KW-1185">Reference proteome</keyword>
<accession>A0A225VTL0</accession>
<feature type="compositionally biased region" description="Low complexity" evidence="1">
    <location>
        <begin position="361"/>
        <end position="375"/>
    </location>
</feature>
<feature type="compositionally biased region" description="Low complexity" evidence="1">
    <location>
        <begin position="117"/>
        <end position="127"/>
    </location>
</feature>
<sequence>MTEGRSALQRRDLRRANSVLRQNSAEHGLNPDALILSTAGLSASGLDWELLGLGPDYTGLLRLLPPSSHSEDSVGLGPPATEVSELPSKASLGSGSPNEGSTEHSFIRPLSDLSADVSVSGSDSGGLFDDEPAEDTPHKHKRLRQNAVKPTSFKLPAARRLGRPSVDLKGKRRPLPYLRRLARATRGTPISADGLSPAKNPRSPSRPTLEEGEIADDAGSGLDTEAPVGGASAQSSPISGVRVTATSGQSQTTATGAVSSKSVVEILDLTCDDVTASSSKKDSSPFSSPVVSYFPRKDGRPCRSTSVASELRMRESLERELADDDFMLGLTSEGSMAKTSTPSRSTTQPAIAPIGVAESSIEESVAISSEGSSVETPGGGAAG</sequence>
<comment type="caution">
    <text evidence="2">The sequence shown here is derived from an EMBL/GenBank/DDBJ whole genome shotgun (WGS) entry which is preliminary data.</text>
</comment>
<feature type="region of interest" description="Disordered" evidence="1">
    <location>
        <begin position="332"/>
        <end position="351"/>
    </location>
</feature>
<feature type="region of interest" description="Disordered" evidence="1">
    <location>
        <begin position="361"/>
        <end position="383"/>
    </location>
</feature>
<feature type="region of interest" description="Disordered" evidence="1">
    <location>
        <begin position="67"/>
        <end position="105"/>
    </location>
</feature>
<dbReference type="EMBL" id="NBNE01003367">
    <property type="protein sequence ID" value="OWZ07870.1"/>
    <property type="molecule type" value="Genomic_DNA"/>
</dbReference>
<proteinExistence type="predicted"/>